<evidence type="ECO:0000256" key="2">
    <source>
        <dbReference type="ARBA" id="ARBA00001946"/>
    </source>
</evidence>
<sequence length="363" mass="39680">MMEETPRTYYIAAIPGDGIGIEVVGAALKVLQVAAKSSGRYQIETTTFPWGTAYYKDNGIFLPPDFQETLKRYDAVLFGAVGYPDVPDHLSLWGLLLKLRGPMQLYANIRPIKCLTQPRLADVSPSDLDWLLVRENSEGEYSGHGGRSHIGCNWEVATETSVFTRHGITRIIRFAFEAARQRPRKHLTVVSKSNAQRHGLVLWDEIAAEISHEFSDVTWDKELVDAMTMRMVQKPHSIDTIVGTNLHLDILSDLAASLAGSIGIAASANLDPTRKNPSVFEPVHGSAFDIMGKGIANPIGAIWAAADMLSWIGEKDSGDSVMAAIAKVCRDGRVTKDMGGSLNTSEAAEAICEELSAHEQTRC</sequence>
<gene>
    <name evidence="9" type="ORF">jhhlp_005480</name>
</gene>
<evidence type="ECO:0000256" key="1">
    <source>
        <dbReference type="ARBA" id="ARBA00001936"/>
    </source>
</evidence>
<dbReference type="NCBIfam" id="TIGR02089">
    <property type="entry name" value="TTC"/>
    <property type="match status" value="1"/>
</dbReference>
<organism evidence="9 10">
    <name type="scientific">Lomentospora prolificans</name>
    <dbReference type="NCBI Taxonomy" id="41688"/>
    <lineage>
        <taxon>Eukaryota</taxon>
        <taxon>Fungi</taxon>
        <taxon>Dikarya</taxon>
        <taxon>Ascomycota</taxon>
        <taxon>Pezizomycotina</taxon>
        <taxon>Sordariomycetes</taxon>
        <taxon>Hypocreomycetidae</taxon>
        <taxon>Microascales</taxon>
        <taxon>Microascaceae</taxon>
        <taxon>Lomentospora</taxon>
    </lineage>
</organism>
<keyword evidence="7" id="KW-0464">Manganese</keyword>
<dbReference type="GO" id="GO:0046872">
    <property type="term" value="F:metal ion binding"/>
    <property type="evidence" value="ECO:0007669"/>
    <property type="project" value="UniProtKB-KW"/>
</dbReference>
<dbReference type="InterPro" id="IPR024084">
    <property type="entry name" value="IsoPropMal-DH-like_dom"/>
</dbReference>
<evidence type="ECO:0000313" key="10">
    <source>
        <dbReference type="Proteomes" id="UP000233524"/>
    </source>
</evidence>
<dbReference type="STRING" id="41688.A0A2N3N725"/>
<dbReference type="GO" id="GO:0016616">
    <property type="term" value="F:oxidoreductase activity, acting on the CH-OH group of donors, NAD or NADP as acceptor"/>
    <property type="evidence" value="ECO:0007669"/>
    <property type="project" value="InterPro"/>
</dbReference>
<keyword evidence="4" id="KW-0479">Metal-binding</keyword>
<dbReference type="OrthoDB" id="10261637at2759"/>
<name>A0A2N3N725_9PEZI</name>
<reference evidence="9 10" key="1">
    <citation type="journal article" date="2017" name="G3 (Bethesda)">
        <title>First Draft Genome Sequence of the Pathogenic Fungus Lomentospora prolificans (Formerly Scedosporium prolificans).</title>
        <authorList>
            <person name="Luo R."/>
            <person name="Zimin A."/>
            <person name="Workman R."/>
            <person name="Fan Y."/>
            <person name="Pertea G."/>
            <person name="Grossman N."/>
            <person name="Wear M.P."/>
            <person name="Jia B."/>
            <person name="Miller H."/>
            <person name="Casadevall A."/>
            <person name="Timp W."/>
            <person name="Zhang S.X."/>
            <person name="Salzberg S.L."/>
        </authorList>
    </citation>
    <scope>NUCLEOTIDE SEQUENCE [LARGE SCALE GENOMIC DNA]</scope>
    <source>
        <strain evidence="9 10">JHH-5317</strain>
    </source>
</reference>
<accession>A0A2N3N725</accession>
<dbReference type="InterPro" id="IPR011829">
    <property type="entry name" value="TTC_DH"/>
</dbReference>
<dbReference type="VEuPathDB" id="FungiDB:jhhlp_005480"/>
<comment type="cofactor">
    <cofactor evidence="1">
        <name>Mn(2+)</name>
        <dbReference type="ChEBI" id="CHEBI:29035"/>
    </cofactor>
</comment>
<evidence type="ECO:0000256" key="7">
    <source>
        <dbReference type="ARBA" id="ARBA00023211"/>
    </source>
</evidence>
<comment type="cofactor">
    <cofactor evidence="2">
        <name>Mg(2+)</name>
        <dbReference type="ChEBI" id="CHEBI:18420"/>
    </cofactor>
</comment>
<feature type="domain" description="Isopropylmalate dehydrogenase-like" evidence="8">
    <location>
        <begin position="10"/>
        <end position="351"/>
    </location>
</feature>
<dbReference type="SMART" id="SM01329">
    <property type="entry name" value="Iso_dh"/>
    <property type="match status" value="1"/>
</dbReference>
<evidence type="ECO:0000259" key="8">
    <source>
        <dbReference type="SMART" id="SM01329"/>
    </source>
</evidence>
<comment type="caution">
    <text evidence="9">The sequence shown here is derived from an EMBL/GenBank/DDBJ whole genome shotgun (WGS) entry which is preliminary data.</text>
</comment>
<keyword evidence="6" id="KW-0520">NAD</keyword>
<dbReference type="InParanoid" id="A0A2N3N725"/>
<dbReference type="Gene3D" id="3.40.718.10">
    <property type="entry name" value="Isopropylmalate Dehydrogenase"/>
    <property type="match status" value="1"/>
</dbReference>
<keyword evidence="10" id="KW-1185">Reference proteome</keyword>
<dbReference type="EMBL" id="NLAX01000700">
    <property type="protein sequence ID" value="PKS08204.1"/>
    <property type="molecule type" value="Genomic_DNA"/>
</dbReference>
<evidence type="ECO:0000256" key="3">
    <source>
        <dbReference type="ARBA" id="ARBA00007769"/>
    </source>
</evidence>
<dbReference type="AlphaFoldDB" id="A0A2N3N725"/>
<dbReference type="PANTHER" id="PTHR43275:SF1">
    <property type="entry name" value="D-MALATE DEHYDROGENASE [DECARBOXYLATING]"/>
    <property type="match status" value="1"/>
</dbReference>
<dbReference type="Pfam" id="PF00180">
    <property type="entry name" value="Iso_dh"/>
    <property type="match status" value="1"/>
</dbReference>
<dbReference type="SUPFAM" id="SSF53659">
    <property type="entry name" value="Isocitrate/Isopropylmalate dehydrogenase-like"/>
    <property type="match status" value="1"/>
</dbReference>
<protein>
    <recommendedName>
        <fullName evidence="8">Isopropylmalate dehydrogenase-like domain-containing protein</fullName>
    </recommendedName>
</protein>
<dbReference type="InterPro" id="IPR050501">
    <property type="entry name" value="ICDH/IPMDH"/>
</dbReference>
<dbReference type="PANTHER" id="PTHR43275">
    <property type="entry name" value="D-MALATE DEHYDROGENASE [DECARBOXYLATING]"/>
    <property type="match status" value="1"/>
</dbReference>
<evidence type="ECO:0000256" key="6">
    <source>
        <dbReference type="ARBA" id="ARBA00023027"/>
    </source>
</evidence>
<dbReference type="Proteomes" id="UP000233524">
    <property type="component" value="Unassembled WGS sequence"/>
</dbReference>
<evidence type="ECO:0000313" key="9">
    <source>
        <dbReference type="EMBL" id="PKS08204.1"/>
    </source>
</evidence>
<evidence type="ECO:0000256" key="4">
    <source>
        <dbReference type="ARBA" id="ARBA00022723"/>
    </source>
</evidence>
<proteinExistence type="inferred from homology"/>
<keyword evidence="5" id="KW-0560">Oxidoreductase</keyword>
<evidence type="ECO:0000256" key="5">
    <source>
        <dbReference type="ARBA" id="ARBA00023002"/>
    </source>
</evidence>
<dbReference type="GO" id="GO:0051287">
    <property type="term" value="F:NAD binding"/>
    <property type="evidence" value="ECO:0007669"/>
    <property type="project" value="InterPro"/>
</dbReference>
<comment type="similarity">
    <text evidence="3">Belongs to the isocitrate and isopropylmalate dehydrogenases family.</text>
</comment>